<comment type="caution">
    <text evidence="2">The sequence shown here is derived from an EMBL/GenBank/DDBJ whole genome shotgun (WGS) entry which is preliminary data.</text>
</comment>
<proteinExistence type="predicted"/>
<dbReference type="InterPro" id="IPR004291">
    <property type="entry name" value="Transposase_IS66_central"/>
</dbReference>
<keyword evidence="3" id="KW-1185">Reference proteome</keyword>
<organism evidence="2 3">
    <name type="scientific">Sinorhizobium saheli</name>
    <dbReference type="NCBI Taxonomy" id="36856"/>
    <lineage>
        <taxon>Bacteria</taxon>
        <taxon>Pseudomonadati</taxon>
        <taxon>Pseudomonadota</taxon>
        <taxon>Alphaproteobacteria</taxon>
        <taxon>Hyphomicrobiales</taxon>
        <taxon>Rhizobiaceae</taxon>
        <taxon>Sinorhizobium/Ensifer group</taxon>
        <taxon>Sinorhizobium</taxon>
    </lineage>
</organism>
<evidence type="ECO:0000259" key="1">
    <source>
        <dbReference type="Pfam" id="PF03050"/>
    </source>
</evidence>
<accession>A0A178YST7</accession>
<protein>
    <recommendedName>
        <fullName evidence="1">Transposase IS66 central domain-containing protein</fullName>
    </recommendedName>
</protein>
<dbReference type="STRING" id="36856.ATB98_21365"/>
<evidence type="ECO:0000313" key="3">
    <source>
        <dbReference type="Proteomes" id="UP000078507"/>
    </source>
</evidence>
<dbReference type="EMBL" id="LNQB01000025">
    <property type="protein sequence ID" value="OAP50514.1"/>
    <property type="molecule type" value="Genomic_DNA"/>
</dbReference>
<name>A0A178YST7_SINSA</name>
<sequence length="75" mass="8497">MLNAPAIWPVALEAVKRIDALFDIELDINGLSASDWLQRRQKDSRPLADELEASLRFERTKLSRNSPVTKSIDTC</sequence>
<dbReference type="AlphaFoldDB" id="A0A178YST7"/>
<reference evidence="2 3" key="1">
    <citation type="submission" date="2015-11" db="EMBL/GenBank/DDBJ databases">
        <title>Ensifer anhuiense sp. nov., an effective nitrogen fixation bacterium with Glycine soja.</title>
        <authorList>
            <person name="Yan H."/>
            <person name="Chen W."/>
        </authorList>
    </citation>
    <scope>NUCLEOTIDE SEQUENCE [LARGE SCALE GENOMIC DNA]</scope>
    <source>
        <strain evidence="2 3">LMG 7837</strain>
    </source>
</reference>
<evidence type="ECO:0000313" key="2">
    <source>
        <dbReference type="EMBL" id="OAP50514.1"/>
    </source>
</evidence>
<feature type="domain" description="Transposase IS66 central" evidence="1">
    <location>
        <begin position="10"/>
        <end position="74"/>
    </location>
</feature>
<dbReference type="Pfam" id="PF03050">
    <property type="entry name" value="DDE_Tnp_IS66"/>
    <property type="match status" value="1"/>
</dbReference>
<dbReference type="Proteomes" id="UP000078507">
    <property type="component" value="Unassembled WGS sequence"/>
</dbReference>
<gene>
    <name evidence="2" type="ORF">ATB98_21365</name>
</gene>